<protein>
    <submittedName>
        <fullName evidence="1">Uncharacterized protein</fullName>
    </submittedName>
</protein>
<dbReference type="EMBL" id="JACGCM010001488">
    <property type="protein sequence ID" value="KAF6154583.1"/>
    <property type="molecule type" value="Genomic_DNA"/>
</dbReference>
<dbReference type="AlphaFoldDB" id="A0A7J7MI52"/>
<dbReference type="CDD" id="cd01901">
    <property type="entry name" value="Ntn_hydrolase"/>
    <property type="match status" value="1"/>
</dbReference>
<proteinExistence type="predicted"/>
<dbReference type="InterPro" id="IPR001353">
    <property type="entry name" value="Proteasome_sua/b"/>
</dbReference>
<dbReference type="Gene3D" id="3.60.20.10">
    <property type="entry name" value="Glutamine Phosphoribosylpyrophosphate, subunit 1, domain 1"/>
    <property type="match status" value="1"/>
</dbReference>
<dbReference type="SUPFAM" id="SSF56235">
    <property type="entry name" value="N-terminal nucleophile aminohydrolases (Ntn hydrolases)"/>
    <property type="match status" value="1"/>
</dbReference>
<reference evidence="1 2" key="1">
    <citation type="journal article" date="2020" name="IScience">
        <title>Genome Sequencing of the Endangered Kingdonia uniflora (Circaeasteraceae, Ranunculales) Reveals Potential Mechanisms of Evolutionary Specialization.</title>
        <authorList>
            <person name="Sun Y."/>
            <person name="Deng T."/>
            <person name="Zhang A."/>
            <person name="Moore M.J."/>
            <person name="Landis J.B."/>
            <person name="Lin N."/>
            <person name="Zhang H."/>
            <person name="Zhang X."/>
            <person name="Huang J."/>
            <person name="Zhang X."/>
            <person name="Sun H."/>
            <person name="Wang H."/>
        </authorList>
    </citation>
    <scope>NUCLEOTIDE SEQUENCE [LARGE SCALE GENOMIC DNA]</scope>
    <source>
        <strain evidence="1">TB1705</strain>
        <tissue evidence="1">Leaf</tissue>
    </source>
</reference>
<comment type="caution">
    <text evidence="1">The sequence shown here is derived from an EMBL/GenBank/DDBJ whole genome shotgun (WGS) entry which is preliminary data.</text>
</comment>
<dbReference type="Proteomes" id="UP000541444">
    <property type="component" value="Unassembled WGS sequence"/>
</dbReference>
<sequence length="283" mass="32418">MTKSVWEKCLDDILFIFDILEKYSNIVVDESLELKEYETDKGADLKEAPSDFSGDFKASLCSSKESDYTVSAAINDDKGVVLEVDVFNERMQKAGHICQNVYYAKSGDSRNCDIMVDALQSHVNDLVEEKQNTFTVSDALKFLEDEIKKNNQLIRTEAAAFVLIICGFDGEERLISVFQYAFLQVKVVFAPNFAITGSGRNHAYSLLERKIWKDISLDRAENVCNEIIKFCFLRDKSTGPFAYELLIEREILLFPLCLKTLQVQSFFLFFGDHERLIHEALFR</sequence>
<gene>
    <name evidence="1" type="ORF">GIB67_017965</name>
</gene>
<dbReference type="InterPro" id="IPR029055">
    <property type="entry name" value="Ntn_hydrolases_N"/>
</dbReference>
<evidence type="ECO:0000313" key="1">
    <source>
        <dbReference type="EMBL" id="KAF6154583.1"/>
    </source>
</evidence>
<dbReference type="GO" id="GO:0051603">
    <property type="term" value="P:proteolysis involved in protein catabolic process"/>
    <property type="evidence" value="ECO:0007669"/>
    <property type="project" value="InterPro"/>
</dbReference>
<dbReference type="GO" id="GO:0005839">
    <property type="term" value="C:proteasome core complex"/>
    <property type="evidence" value="ECO:0007669"/>
    <property type="project" value="InterPro"/>
</dbReference>
<dbReference type="Pfam" id="PF00227">
    <property type="entry name" value="Proteasome"/>
    <property type="match status" value="1"/>
</dbReference>
<organism evidence="1 2">
    <name type="scientific">Kingdonia uniflora</name>
    <dbReference type="NCBI Taxonomy" id="39325"/>
    <lineage>
        <taxon>Eukaryota</taxon>
        <taxon>Viridiplantae</taxon>
        <taxon>Streptophyta</taxon>
        <taxon>Embryophyta</taxon>
        <taxon>Tracheophyta</taxon>
        <taxon>Spermatophyta</taxon>
        <taxon>Magnoliopsida</taxon>
        <taxon>Ranunculales</taxon>
        <taxon>Circaeasteraceae</taxon>
        <taxon>Kingdonia</taxon>
    </lineage>
</organism>
<keyword evidence="2" id="KW-1185">Reference proteome</keyword>
<evidence type="ECO:0000313" key="2">
    <source>
        <dbReference type="Proteomes" id="UP000541444"/>
    </source>
</evidence>
<accession>A0A7J7MI52</accession>
<name>A0A7J7MI52_9MAGN</name>